<sequence length="753" mass="87511">MGSRIVNVLSDPAAACKSHQTKQISTRLVKLHPTALYTPYGVQKTHELEQKDEEQAAKDKMIELFKKGRFKDFNVLIQEYRQRGLTLPADALDDMVEEVRKDASGREENEDHIYKAELETPWYIGKNDLSAAAVFDNIYPRIPKLYEFFQVLKCKNLRRASSKTLENGIWLCYHMDDANTLQLLLYAYLQKASYDSKTLSYAVNAFVLNYDVQFAKSLLQSIVDLGKPLNSVLISSTIANLVKVGAIFENLDCITHSWLSAQNCSVPDVRTIALIYKQYLKYGLHDEITKIQQTIENLGYKNHYLISMVKLHSDIQMRVNTQKIHLTTHDICQILQIRNSVAYNLSASRIYYESTLAFLARHATTNKLEFVIKEMMNDGIQPSLYAYNVISKHYVTERKFYPLLSLVKNSLVPLKSFQPQYVQYLFEAFLRTYPYEGLELSNALQHWLQNEKNILDLGTKQRILSSCSVTNVESNMTPFALQKDTLLNERKYDSPQWGPMKHNLLRKLKWKNKQQVTFRVNKGFRDILRKGVKPDYHILENTLRSLKFQYRVGIIESLGQMRMNLCKTRLSIIHEIMSNPSKSRLQKFLKEVEPYLNTSDKIFLARRLMNKNLFTEASELLSSVNADEVGDQRSMILLNLRLRNELGRNNFEKCDDIIRNFPINRVTLSPYILKQCCYIEKSLMRKIKALEANVTSKLREMTDAMEHTLQLLSGLIGDIEMRLALDKKDLKETMVEMFQILDQWIKRTTHDDF</sequence>
<dbReference type="VEuPathDB" id="FungiDB:B9J08_001165"/>
<dbReference type="VEuPathDB" id="FungiDB:CJJ09_003421"/>
<protein>
    <submittedName>
        <fullName evidence="1">Uncharacterized protein</fullName>
    </submittedName>
</protein>
<proteinExistence type="predicted"/>
<gene>
    <name evidence="1" type="ORF">QG37_04321</name>
</gene>
<comment type="caution">
    <text evidence="1">The sequence shown here is derived from an EMBL/GenBank/DDBJ whole genome shotgun (WGS) entry which is preliminary data.</text>
</comment>
<dbReference type="VEuPathDB" id="FungiDB:CJI96_0003011"/>
<reference evidence="2" key="1">
    <citation type="journal article" date="2015" name="BMC Genomics">
        <title>Draft genome of a commonly misdiagnosed multidrug resistant pathogen Candida auris.</title>
        <authorList>
            <person name="Chatterjee S."/>
            <person name="Alampalli S.V."/>
            <person name="Nageshan R.K."/>
            <person name="Chettiar S.T."/>
            <person name="Joshi S."/>
            <person name="Tatu U.S."/>
        </authorList>
    </citation>
    <scope>NUCLEOTIDE SEQUENCE [LARGE SCALE GENOMIC DNA]</scope>
    <source>
        <strain evidence="2">6684</strain>
    </source>
</reference>
<evidence type="ECO:0000313" key="2">
    <source>
        <dbReference type="Proteomes" id="UP000037122"/>
    </source>
</evidence>
<dbReference type="VEuPathDB" id="FungiDB:CJI97_001441"/>
<name>A0A0L0NXA8_CANAR</name>
<dbReference type="Proteomes" id="UP000037122">
    <property type="component" value="Unassembled WGS sequence"/>
</dbReference>
<organism evidence="1 2">
    <name type="scientific">Candidozyma auris</name>
    <name type="common">Yeast</name>
    <name type="synonym">Candida auris</name>
    <dbReference type="NCBI Taxonomy" id="498019"/>
    <lineage>
        <taxon>Eukaryota</taxon>
        <taxon>Fungi</taxon>
        <taxon>Dikarya</taxon>
        <taxon>Ascomycota</taxon>
        <taxon>Saccharomycotina</taxon>
        <taxon>Pichiomycetes</taxon>
        <taxon>Metschnikowiaceae</taxon>
        <taxon>Candidozyma</taxon>
    </lineage>
</organism>
<dbReference type="VEuPathDB" id="FungiDB:QG37_04321"/>
<accession>A0A0L0NXA8</accession>
<dbReference type="EMBL" id="LGST01000030">
    <property type="protein sequence ID" value="KND98836.1"/>
    <property type="molecule type" value="Genomic_DNA"/>
</dbReference>
<evidence type="ECO:0000313" key="1">
    <source>
        <dbReference type="EMBL" id="KND98836.1"/>
    </source>
</evidence>
<dbReference type="AlphaFoldDB" id="A0A0L0NXA8"/>
<dbReference type="VEuPathDB" id="FungiDB:CJJ07_004284"/>